<gene>
    <name evidence="11" type="primary">Or85b</name>
    <name evidence="11" type="ORF">G6Z75_0014454</name>
</gene>
<evidence type="ECO:0000256" key="10">
    <source>
        <dbReference type="SAM" id="Phobius"/>
    </source>
</evidence>
<keyword evidence="5" id="KW-0552">Olfaction</keyword>
<evidence type="ECO:0000256" key="1">
    <source>
        <dbReference type="ARBA" id="ARBA00004651"/>
    </source>
</evidence>
<dbReference type="GO" id="GO:0007165">
    <property type="term" value="P:signal transduction"/>
    <property type="evidence" value="ECO:0007669"/>
    <property type="project" value="UniProtKB-KW"/>
</dbReference>
<feature type="non-terminal residue" evidence="11">
    <location>
        <position position="652"/>
    </location>
</feature>
<evidence type="ECO:0000313" key="12">
    <source>
        <dbReference type="Proteomes" id="UP000667349"/>
    </source>
</evidence>
<dbReference type="GO" id="GO:0005549">
    <property type="term" value="F:odorant binding"/>
    <property type="evidence" value="ECO:0007669"/>
    <property type="project" value="InterPro"/>
</dbReference>
<keyword evidence="7 10" id="KW-0472">Membrane</keyword>
<keyword evidence="3" id="KW-0716">Sensory transduction</keyword>
<feature type="transmembrane region" description="Helical" evidence="10">
    <location>
        <begin position="39"/>
        <end position="58"/>
    </location>
</feature>
<dbReference type="Pfam" id="PF02949">
    <property type="entry name" value="7tm_6"/>
    <property type="match status" value="2"/>
</dbReference>
<keyword evidence="8" id="KW-0675">Receptor</keyword>
<protein>
    <submittedName>
        <fullName evidence="11">OR85B protein</fullName>
    </submittedName>
</protein>
<dbReference type="InterPro" id="IPR004117">
    <property type="entry name" value="7tm6_olfct_rcpt"/>
</dbReference>
<keyword evidence="2" id="KW-1003">Cell membrane</keyword>
<evidence type="ECO:0000313" key="11">
    <source>
        <dbReference type="EMBL" id="KAG5314097.1"/>
    </source>
</evidence>
<evidence type="ECO:0000256" key="6">
    <source>
        <dbReference type="ARBA" id="ARBA00022989"/>
    </source>
</evidence>
<feature type="transmembrane region" description="Helical" evidence="10">
    <location>
        <begin position="97"/>
        <end position="119"/>
    </location>
</feature>
<dbReference type="EMBL" id="JAANHZ010000206">
    <property type="protein sequence ID" value="KAG5314097.1"/>
    <property type="molecule type" value="Genomic_DNA"/>
</dbReference>
<feature type="non-terminal residue" evidence="11">
    <location>
        <position position="1"/>
    </location>
</feature>
<evidence type="ECO:0000256" key="4">
    <source>
        <dbReference type="ARBA" id="ARBA00022692"/>
    </source>
</evidence>
<comment type="subcellular location">
    <subcellularLocation>
        <location evidence="1">Cell membrane</location>
        <topology evidence="1">Multi-pass membrane protein</topology>
    </subcellularLocation>
</comment>
<feature type="transmembrane region" description="Helical" evidence="10">
    <location>
        <begin position="573"/>
        <end position="593"/>
    </location>
</feature>
<comment type="caution">
    <text evidence="11">The sequence shown here is derived from an EMBL/GenBank/DDBJ whole genome shotgun (WGS) entry which is preliminary data.</text>
</comment>
<evidence type="ECO:0000256" key="3">
    <source>
        <dbReference type="ARBA" id="ARBA00022606"/>
    </source>
</evidence>
<feature type="transmembrane region" description="Helical" evidence="10">
    <location>
        <begin position="178"/>
        <end position="197"/>
    </location>
</feature>
<evidence type="ECO:0000256" key="2">
    <source>
        <dbReference type="ARBA" id="ARBA00022475"/>
    </source>
</evidence>
<proteinExistence type="predicted"/>
<feature type="transmembrane region" description="Helical" evidence="10">
    <location>
        <begin position="461"/>
        <end position="483"/>
    </location>
</feature>
<dbReference type="Proteomes" id="UP000667349">
    <property type="component" value="Unassembled WGS sequence"/>
</dbReference>
<evidence type="ECO:0000256" key="8">
    <source>
        <dbReference type="ARBA" id="ARBA00023170"/>
    </source>
</evidence>
<keyword evidence="4 10" id="KW-0812">Transmembrane</keyword>
<organism evidence="11 12">
    <name type="scientific">Acromyrmex insinuator</name>
    <dbReference type="NCBI Taxonomy" id="230686"/>
    <lineage>
        <taxon>Eukaryota</taxon>
        <taxon>Metazoa</taxon>
        <taxon>Ecdysozoa</taxon>
        <taxon>Arthropoda</taxon>
        <taxon>Hexapoda</taxon>
        <taxon>Insecta</taxon>
        <taxon>Pterygota</taxon>
        <taxon>Neoptera</taxon>
        <taxon>Endopterygota</taxon>
        <taxon>Hymenoptera</taxon>
        <taxon>Apocrita</taxon>
        <taxon>Aculeata</taxon>
        <taxon>Formicoidea</taxon>
        <taxon>Formicidae</taxon>
        <taxon>Myrmicinae</taxon>
        <taxon>Acromyrmex</taxon>
    </lineage>
</organism>
<evidence type="ECO:0000256" key="7">
    <source>
        <dbReference type="ARBA" id="ARBA00023136"/>
    </source>
</evidence>
<dbReference type="AlphaFoldDB" id="A0A836F727"/>
<name>A0A836F727_9HYME</name>
<reference evidence="11" key="1">
    <citation type="submission" date="2020-02" db="EMBL/GenBank/DDBJ databases">
        <title>Relaxed selection underlies rapid genomic changes in the transitions from sociality to social parasitism in ants.</title>
        <authorList>
            <person name="Bi X."/>
        </authorList>
    </citation>
    <scope>NUCLEOTIDE SEQUENCE</scope>
    <source>
        <strain evidence="11">BGI-DK2013a</strain>
        <tissue evidence="11">Whole body</tissue>
    </source>
</reference>
<feature type="transmembrane region" description="Helical" evidence="10">
    <location>
        <begin position="542"/>
        <end position="561"/>
    </location>
</feature>
<dbReference type="PANTHER" id="PTHR21137:SF35">
    <property type="entry name" value="ODORANT RECEPTOR 19A-RELATED"/>
    <property type="match status" value="1"/>
</dbReference>
<evidence type="ECO:0000256" key="9">
    <source>
        <dbReference type="ARBA" id="ARBA00023224"/>
    </source>
</evidence>
<keyword evidence="12" id="KW-1185">Reference proteome</keyword>
<dbReference type="GO" id="GO:0005886">
    <property type="term" value="C:plasma membrane"/>
    <property type="evidence" value="ECO:0007669"/>
    <property type="project" value="UniProtKB-SubCell"/>
</dbReference>
<feature type="transmembrane region" description="Helical" evidence="10">
    <location>
        <begin position="209"/>
        <end position="229"/>
    </location>
</feature>
<accession>A0A836F727</accession>
<dbReference type="GO" id="GO:0004984">
    <property type="term" value="F:olfactory receptor activity"/>
    <property type="evidence" value="ECO:0007669"/>
    <property type="project" value="InterPro"/>
</dbReference>
<evidence type="ECO:0000256" key="5">
    <source>
        <dbReference type="ARBA" id="ARBA00022725"/>
    </source>
</evidence>
<keyword evidence="9" id="KW-0807">Transducer</keyword>
<sequence>IIYDMLARIAEDWNECSSNNSKMQLMISKAILSHRISKYSIGTYTVVLLLFGAGNMIVQKTMGSEQLVEEKQLIVKMKLPSEFDASPIYEIVVVTQFFVQFTLALLAGMLNALIVTLILHVAGQIDIICHELLEIPVAENKYDSRVILLRSIVSRHQRIIAFADSIEDVFCYMALMQFLLNTFVICFLGFVIVTSFGTHDGNILMVKIIPYYAVVNLEAFILCFSGEYLTSKSKSINRAAYNSFWYKLKSKESKILLLLIMRSQKELTMTAGKFVDLSLEGFTSVRIFRFPFSLMIFSHFGKRQNNSLVDSSSVKTCNHRSIVVTFFCITKYYYLLTHFSTKELPNLIDGLSTTLPHSLLFFKLIVLWVNHRIFKNILIAMSNDWHKYSNMYAMIDKAVLAHRCSKLIITVYSIAVLLYSTASINLNKQSDDDCRELLIKMELPFGFCESPIYEIVMFVQFVRLIAVASAIGMLNALLVTLMLHIGGQIDLMQQEVEEIFVKDNKRDLSIIIVKSLIDKHHKIIAFSESIESLFTHIALMQFFSNTLIICCIGFLIVTSLGTDEGVRMLVKTLFFYIAITLEAFIFCFAGEYLSNKSKTIGDAVYGSVWYNLKPQDSRILLFMIMRSQRRLTITAGKFMDLSLEGFANVRFQ</sequence>
<keyword evidence="6 10" id="KW-1133">Transmembrane helix</keyword>
<dbReference type="PANTHER" id="PTHR21137">
    <property type="entry name" value="ODORANT RECEPTOR"/>
    <property type="match status" value="1"/>
</dbReference>